<feature type="chain" id="PRO_5005459393" description="DUF4350 domain-containing protein" evidence="2">
    <location>
        <begin position="20"/>
        <end position="447"/>
    </location>
</feature>
<keyword evidence="1" id="KW-1133">Transmembrane helix</keyword>
<protein>
    <recommendedName>
        <fullName evidence="3">DUF4350 domain-containing protein</fullName>
    </recommendedName>
</protein>
<gene>
    <name evidence="4" type="ORF">CMC5_039750</name>
</gene>
<dbReference type="Proteomes" id="UP000067626">
    <property type="component" value="Chromosome"/>
</dbReference>
<evidence type="ECO:0000256" key="2">
    <source>
        <dbReference type="SAM" id="SignalP"/>
    </source>
</evidence>
<feature type="signal peptide" evidence="2">
    <location>
        <begin position="1"/>
        <end position="19"/>
    </location>
</feature>
<dbReference type="InterPro" id="IPR025646">
    <property type="entry name" value="DUF4350"/>
</dbReference>
<dbReference type="RefSeq" id="WP_245678524.1">
    <property type="nucleotide sequence ID" value="NZ_CP012159.1"/>
</dbReference>
<dbReference type="KEGG" id="ccro:CMC5_039750"/>
<proteinExistence type="predicted"/>
<accession>A0A0K1EG50</accession>
<dbReference type="EMBL" id="CP012159">
    <property type="protein sequence ID" value="AKT39824.1"/>
    <property type="molecule type" value="Genomic_DNA"/>
</dbReference>
<name>A0A0K1EG50_CHOCO</name>
<feature type="transmembrane region" description="Helical" evidence="1">
    <location>
        <begin position="278"/>
        <end position="299"/>
    </location>
</feature>
<keyword evidence="5" id="KW-1185">Reference proteome</keyword>
<dbReference type="AlphaFoldDB" id="A0A0K1EG50"/>
<organism evidence="4 5">
    <name type="scientific">Chondromyces crocatus</name>
    <dbReference type="NCBI Taxonomy" id="52"/>
    <lineage>
        <taxon>Bacteria</taxon>
        <taxon>Pseudomonadati</taxon>
        <taxon>Myxococcota</taxon>
        <taxon>Polyangia</taxon>
        <taxon>Polyangiales</taxon>
        <taxon>Polyangiaceae</taxon>
        <taxon>Chondromyces</taxon>
    </lineage>
</organism>
<evidence type="ECO:0000313" key="5">
    <source>
        <dbReference type="Proteomes" id="UP000067626"/>
    </source>
</evidence>
<evidence type="ECO:0000259" key="3">
    <source>
        <dbReference type="Pfam" id="PF14258"/>
    </source>
</evidence>
<evidence type="ECO:0000256" key="1">
    <source>
        <dbReference type="SAM" id="Phobius"/>
    </source>
</evidence>
<keyword evidence="2" id="KW-0732">Signal</keyword>
<reference evidence="4 5" key="1">
    <citation type="submission" date="2015-07" db="EMBL/GenBank/DDBJ databases">
        <title>Genome analysis of myxobacterium Chondromyces crocatus Cm c5 reveals a high potential for natural compound synthesis and the genetic basis for the loss of fruiting body formation.</title>
        <authorList>
            <person name="Zaburannyi N."/>
            <person name="Bunk B."/>
            <person name="Maier J."/>
            <person name="Overmann J."/>
            <person name="Mueller R."/>
        </authorList>
    </citation>
    <scope>NUCLEOTIDE SEQUENCE [LARGE SCALE GENOMIC DNA]</scope>
    <source>
        <strain evidence="4 5">Cm c5</strain>
    </source>
</reference>
<keyword evidence="1" id="KW-0812">Transmembrane</keyword>
<dbReference type="Pfam" id="PF14258">
    <property type="entry name" value="DUF4350"/>
    <property type="match status" value="1"/>
</dbReference>
<evidence type="ECO:0000313" key="4">
    <source>
        <dbReference type="EMBL" id="AKT39824.1"/>
    </source>
</evidence>
<dbReference type="STRING" id="52.CMC5_039750"/>
<keyword evidence="1" id="KW-0472">Membrane</keyword>
<sequence>MGIALAALLVLATPLTALAGAFDVNDNTWEGCSEFLEIARAELGSARVSAVAVLDWSRVQPEDGVLVLHPVQPIDPEESTAFMKAGGRLAIVDDFGRGDDTLKRFKIERTATPSRPVASLRGRAALALAEPVIDAVGGQAVGPHPVVSNVQKLVTNHPTGLRHPNLSPVLRIRAINEPDVVIAVAGQVEKGRLFAMSDPSALINLMLRYPGNRAFGVGLVRYLVDEDGSQAQRGRLFIVANRFDQEGTFGGETTLRKELDAQVAALLRMLEEARQEGFPAAMLLALAAMAALGVAVWVARTAARPYRSPLPRYARPVPLVAQGGVAGRFAVLAAPTSPRSLMLLELKSALFEAMALRFGLGADPSVDALTQLVAREGGLDERTFSDFKEVLSNMQRVEASVVAGKPTAVSRPALSHAAKVVRDVLAACHADGTLRLGVESSPGKGAA</sequence>
<feature type="domain" description="DUF4350" evidence="3">
    <location>
        <begin position="26"/>
        <end position="219"/>
    </location>
</feature>